<dbReference type="EMBL" id="JBHSDV010000001">
    <property type="protein sequence ID" value="MFC4387150.1"/>
    <property type="molecule type" value="Genomic_DNA"/>
</dbReference>
<gene>
    <name evidence="2" type="ORF">ACFOZ1_04935</name>
</gene>
<dbReference type="RefSeq" id="WP_390196569.1">
    <property type="nucleotide sequence ID" value="NZ_JBHSDV010000001.1"/>
</dbReference>
<proteinExistence type="predicted"/>
<dbReference type="PANTHER" id="PTHR35813:SF1">
    <property type="entry name" value="INNER MEMBRANE PROTEIN YBAN"/>
    <property type="match status" value="1"/>
</dbReference>
<keyword evidence="1" id="KW-0812">Transmembrane</keyword>
<keyword evidence="3" id="KW-1185">Reference proteome</keyword>
<keyword evidence="1" id="KW-1133">Transmembrane helix</keyword>
<evidence type="ECO:0000313" key="3">
    <source>
        <dbReference type="Proteomes" id="UP001595880"/>
    </source>
</evidence>
<dbReference type="Proteomes" id="UP001595880">
    <property type="component" value="Unassembled WGS sequence"/>
</dbReference>
<name>A0ABV8VT16_9BACI</name>
<feature type="transmembrane region" description="Helical" evidence="1">
    <location>
        <begin position="7"/>
        <end position="28"/>
    </location>
</feature>
<feature type="transmembrane region" description="Helical" evidence="1">
    <location>
        <begin position="102"/>
        <end position="121"/>
    </location>
</feature>
<dbReference type="InterPro" id="IPR007401">
    <property type="entry name" value="DUF454"/>
</dbReference>
<dbReference type="Pfam" id="PF04304">
    <property type="entry name" value="DUF454"/>
    <property type="match status" value="1"/>
</dbReference>
<accession>A0ABV8VT16</accession>
<protein>
    <submittedName>
        <fullName evidence="2">YbaN family protein</fullName>
    </submittedName>
</protein>
<reference evidence="3" key="1">
    <citation type="journal article" date="2019" name="Int. J. Syst. Evol. Microbiol.">
        <title>The Global Catalogue of Microorganisms (GCM) 10K type strain sequencing project: providing services to taxonomists for standard genome sequencing and annotation.</title>
        <authorList>
            <consortium name="The Broad Institute Genomics Platform"/>
            <consortium name="The Broad Institute Genome Sequencing Center for Infectious Disease"/>
            <person name="Wu L."/>
            <person name="Ma J."/>
        </authorList>
    </citation>
    <scope>NUCLEOTIDE SEQUENCE [LARGE SCALE GENOMIC DNA]</scope>
    <source>
        <strain evidence="3">KACC 14058</strain>
    </source>
</reference>
<keyword evidence="1" id="KW-0472">Membrane</keyword>
<feature type="transmembrane region" description="Helical" evidence="1">
    <location>
        <begin position="74"/>
        <end position="96"/>
    </location>
</feature>
<sequence>MNRVRRTFWVIGGSISLLLGIIGIVIPLLPTTPLVILAGFCFGKSSPKLHHWIETNRYFGKYIQEYQKGNGVPLNIKLFAISIVWIGILSTLWIIPLILVKITMILIACGVTIFILTSPLLKEKEINKQDI</sequence>
<organism evidence="2 3">
    <name type="scientific">Gracilibacillus marinus</name>
    <dbReference type="NCBI Taxonomy" id="630535"/>
    <lineage>
        <taxon>Bacteria</taxon>
        <taxon>Bacillati</taxon>
        <taxon>Bacillota</taxon>
        <taxon>Bacilli</taxon>
        <taxon>Bacillales</taxon>
        <taxon>Bacillaceae</taxon>
        <taxon>Gracilibacillus</taxon>
    </lineage>
</organism>
<dbReference type="PANTHER" id="PTHR35813">
    <property type="entry name" value="INNER MEMBRANE PROTEIN YBAN"/>
    <property type="match status" value="1"/>
</dbReference>
<evidence type="ECO:0000313" key="2">
    <source>
        <dbReference type="EMBL" id="MFC4387150.1"/>
    </source>
</evidence>
<evidence type="ECO:0000256" key="1">
    <source>
        <dbReference type="SAM" id="Phobius"/>
    </source>
</evidence>
<comment type="caution">
    <text evidence="2">The sequence shown here is derived from an EMBL/GenBank/DDBJ whole genome shotgun (WGS) entry which is preliminary data.</text>
</comment>
<dbReference type="PIRSF" id="PIRSF016789">
    <property type="entry name" value="DUF454"/>
    <property type="match status" value="1"/>
</dbReference>